<keyword evidence="2" id="KW-0418">Kinase</keyword>
<keyword evidence="1" id="KW-0808">Transferase</keyword>
<dbReference type="SUPFAM" id="SSF55781">
    <property type="entry name" value="GAF domain-like"/>
    <property type="match status" value="1"/>
</dbReference>
<dbReference type="GO" id="GO:0003723">
    <property type="term" value="F:RNA binding"/>
    <property type="evidence" value="ECO:0007669"/>
    <property type="project" value="InterPro"/>
</dbReference>
<reference evidence="6" key="2">
    <citation type="submission" date="2020-09" db="EMBL/GenBank/DDBJ databases">
        <authorList>
            <person name="Sun Q."/>
            <person name="Zhou Y."/>
        </authorList>
    </citation>
    <scope>NUCLEOTIDE SEQUENCE</scope>
    <source>
        <strain evidence="6">CGMCC 1.12187</strain>
    </source>
</reference>
<organism evidence="6 7">
    <name type="scientific">Kocuria dechangensis</name>
    <dbReference type="NCBI Taxonomy" id="1176249"/>
    <lineage>
        <taxon>Bacteria</taxon>
        <taxon>Bacillati</taxon>
        <taxon>Actinomycetota</taxon>
        <taxon>Actinomycetes</taxon>
        <taxon>Micrococcales</taxon>
        <taxon>Micrococcaceae</taxon>
        <taxon>Kocuria</taxon>
    </lineage>
</organism>
<keyword evidence="7" id="KW-1185">Reference proteome</keyword>
<evidence type="ECO:0000256" key="3">
    <source>
        <dbReference type="ARBA" id="ARBA00023015"/>
    </source>
</evidence>
<dbReference type="RefSeq" id="WP_188534232.1">
    <property type="nucleotide sequence ID" value="NZ_BMEQ01000002.1"/>
</dbReference>
<dbReference type="SUPFAM" id="SSF52172">
    <property type="entry name" value="CheY-like"/>
    <property type="match status" value="1"/>
</dbReference>
<reference evidence="6" key="1">
    <citation type="journal article" date="2014" name="Int. J. Syst. Evol. Microbiol.">
        <title>Complete genome sequence of Corynebacterium casei LMG S-19264T (=DSM 44701T), isolated from a smear-ripened cheese.</title>
        <authorList>
            <consortium name="US DOE Joint Genome Institute (JGI-PGF)"/>
            <person name="Walter F."/>
            <person name="Albersmeier A."/>
            <person name="Kalinowski J."/>
            <person name="Ruckert C."/>
        </authorList>
    </citation>
    <scope>NUCLEOTIDE SEQUENCE</scope>
    <source>
        <strain evidence="6">CGMCC 1.12187</strain>
    </source>
</reference>
<dbReference type="InterPro" id="IPR036388">
    <property type="entry name" value="WH-like_DNA-bd_sf"/>
</dbReference>
<dbReference type="Gene3D" id="1.10.10.10">
    <property type="entry name" value="Winged helix-like DNA-binding domain superfamily/Winged helix DNA-binding domain"/>
    <property type="match status" value="1"/>
</dbReference>
<keyword evidence="4" id="KW-0804">Transcription</keyword>
<dbReference type="InterPro" id="IPR003018">
    <property type="entry name" value="GAF"/>
</dbReference>
<comment type="caution">
    <text evidence="6">The sequence shown here is derived from an EMBL/GenBank/DDBJ whole genome shotgun (WGS) entry which is preliminary data.</text>
</comment>
<dbReference type="SMART" id="SM00065">
    <property type="entry name" value="GAF"/>
    <property type="match status" value="1"/>
</dbReference>
<dbReference type="PROSITE" id="PS50921">
    <property type="entry name" value="ANTAR"/>
    <property type="match status" value="1"/>
</dbReference>
<sequence>MAAEQSPQELARDLARIEGMLPDSKLATDAVRRLAEVARDLVPSATGAGVSLIDEHGRCSTAAATDEVVESLDALQYELGEGPCLKAWDTATLQRVDDTAVDARWPLWSRPAAEAGIRSVLGVPLVFRGQDLGAMKVYAAAPHAFTEHEERLLELLAGAAATLLGAARAPEDLHQLGSSLKATLESRQNVQLATGMLMERHGIDHRSAHARLVAASREQGRSPLAVADRVLRGEEPSL</sequence>
<evidence type="ECO:0000256" key="2">
    <source>
        <dbReference type="ARBA" id="ARBA00022777"/>
    </source>
</evidence>
<evidence type="ECO:0000256" key="1">
    <source>
        <dbReference type="ARBA" id="ARBA00022679"/>
    </source>
</evidence>
<protein>
    <submittedName>
        <fullName evidence="6">Transcriptional regulator</fullName>
    </submittedName>
</protein>
<dbReference type="EMBL" id="BMEQ01000002">
    <property type="protein sequence ID" value="GGG45402.1"/>
    <property type="molecule type" value="Genomic_DNA"/>
</dbReference>
<dbReference type="InterPro" id="IPR029016">
    <property type="entry name" value="GAF-like_dom_sf"/>
</dbReference>
<feature type="domain" description="ANTAR" evidence="5">
    <location>
        <begin position="170"/>
        <end position="231"/>
    </location>
</feature>
<evidence type="ECO:0000313" key="6">
    <source>
        <dbReference type="EMBL" id="GGG45402.1"/>
    </source>
</evidence>
<dbReference type="Pfam" id="PF13185">
    <property type="entry name" value="GAF_2"/>
    <property type="match status" value="1"/>
</dbReference>
<dbReference type="AlphaFoldDB" id="A0A917LMX6"/>
<gene>
    <name evidence="6" type="ORF">GCM10011374_04630</name>
</gene>
<dbReference type="Gene3D" id="3.30.450.40">
    <property type="match status" value="1"/>
</dbReference>
<evidence type="ECO:0000259" key="5">
    <source>
        <dbReference type="PROSITE" id="PS50921"/>
    </source>
</evidence>
<dbReference type="InterPro" id="IPR011006">
    <property type="entry name" value="CheY-like_superfamily"/>
</dbReference>
<proteinExistence type="predicted"/>
<dbReference type="Proteomes" id="UP000638848">
    <property type="component" value="Unassembled WGS sequence"/>
</dbReference>
<evidence type="ECO:0000256" key="4">
    <source>
        <dbReference type="ARBA" id="ARBA00023163"/>
    </source>
</evidence>
<dbReference type="InterPro" id="IPR012074">
    <property type="entry name" value="GAF_ANTAR"/>
</dbReference>
<accession>A0A917LMX6</accession>
<dbReference type="Pfam" id="PF03861">
    <property type="entry name" value="ANTAR"/>
    <property type="match status" value="1"/>
</dbReference>
<name>A0A917LMX6_9MICC</name>
<dbReference type="SMART" id="SM01012">
    <property type="entry name" value="ANTAR"/>
    <property type="match status" value="1"/>
</dbReference>
<evidence type="ECO:0000313" key="7">
    <source>
        <dbReference type="Proteomes" id="UP000638848"/>
    </source>
</evidence>
<keyword evidence="3" id="KW-0805">Transcription regulation</keyword>
<dbReference type="GO" id="GO:0016301">
    <property type="term" value="F:kinase activity"/>
    <property type="evidence" value="ECO:0007669"/>
    <property type="project" value="UniProtKB-KW"/>
</dbReference>
<dbReference type="InterPro" id="IPR005561">
    <property type="entry name" value="ANTAR"/>
</dbReference>
<dbReference type="PIRSF" id="PIRSF036625">
    <property type="entry name" value="GAF_ANTAR"/>
    <property type="match status" value="1"/>
</dbReference>